<feature type="non-terminal residue" evidence="1">
    <location>
        <position position="36"/>
    </location>
</feature>
<protein>
    <submittedName>
        <fullName evidence="1">Uncharacterized protein</fullName>
    </submittedName>
</protein>
<evidence type="ECO:0000313" key="1">
    <source>
        <dbReference type="EMBL" id="SVB84498.1"/>
    </source>
</evidence>
<dbReference type="AlphaFoldDB" id="A0A382HAZ9"/>
<gene>
    <name evidence="1" type="ORF">METZ01_LOCUS237352</name>
</gene>
<sequence length="36" mass="4014">MNNLKLIPEWMHQVHSCTYPCLFQGIGGLNSLSLAP</sequence>
<dbReference type="EMBL" id="UINC01060218">
    <property type="protein sequence ID" value="SVB84498.1"/>
    <property type="molecule type" value="Genomic_DNA"/>
</dbReference>
<accession>A0A382HAZ9</accession>
<name>A0A382HAZ9_9ZZZZ</name>
<proteinExistence type="predicted"/>
<reference evidence="1" key="1">
    <citation type="submission" date="2018-05" db="EMBL/GenBank/DDBJ databases">
        <authorList>
            <person name="Lanie J.A."/>
            <person name="Ng W.-L."/>
            <person name="Kazmierczak K.M."/>
            <person name="Andrzejewski T.M."/>
            <person name="Davidsen T.M."/>
            <person name="Wayne K.J."/>
            <person name="Tettelin H."/>
            <person name="Glass J.I."/>
            <person name="Rusch D."/>
            <person name="Podicherti R."/>
            <person name="Tsui H.-C.T."/>
            <person name="Winkler M.E."/>
        </authorList>
    </citation>
    <scope>NUCLEOTIDE SEQUENCE</scope>
</reference>
<organism evidence="1">
    <name type="scientific">marine metagenome</name>
    <dbReference type="NCBI Taxonomy" id="408172"/>
    <lineage>
        <taxon>unclassified sequences</taxon>
        <taxon>metagenomes</taxon>
        <taxon>ecological metagenomes</taxon>
    </lineage>
</organism>